<name>A0A543CHN1_9ACTN</name>
<evidence type="ECO:0000313" key="7">
    <source>
        <dbReference type="Proteomes" id="UP000316096"/>
    </source>
</evidence>
<dbReference type="RefSeq" id="WP_141955447.1">
    <property type="nucleotide sequence ID" value="NZ_VFOZ01000001.1"/>
</dbReference>
<evidence type="ECO:0000256" key="4">
    <source>
        <dbReference type="SAM" id="SignalP"/>
    </source>
</evidence>
<keyword evidence="7" id="KW-1185">Reference proteome</keyword>
<keyword evidence="1" id="KW-0645">Protease</keyword>
<evidence type="ECO:0000256" key="2">
    <source>
        <dbReference type="ARBA" id="ARBA00022801"/>
    </source>
</evidence>
<dbReference type="PANTHER" id="PTHR14218">
    <property type="entry name" value="PROTEASE S8 TRIPEPTIDYL PEPTIDASE I CLN2"/>
    <property type="match status" value="1"/>
</dbReference>
<dbReference type="AlphaFoldDB" id="A0A543CHN1"/>
<dbReference type="InterPro" id="IPR030400">
    <property type="entry name" value="Sedolisin_dom"/>
</dbReference>
<dbReference type="InterPro" id="IPR036852">
    <property type="entry name" value="Peptidase_S8/S53_dom_sf"/>
</dbReference>
<gene>
    <name evidence="6" type="ORF">FB559_2148</name>
</gene>
<evidence type="ECO:0000256" key="3">
    <source>
        <dbReference type="ARBA" id="ARBA00022825"/>
    </source>
</evidence>
<feature type="signal peptide" evidence="4">
    <location>
        <begin position="1"/>
        <end position="25"/>
    </location>
</feature>
<dbReference type="GO" id="GO:0006508">
    <property type="term" value="P:proteolysis"/>
    <property type="evidence" value="ECO:0007669"/>
    <property type="project" value="UniProtKB-KW"/>
</dbReference>
<dbReference type="PROSITE" id="PS00138">
    <property type="entry name" value="SUBTILASE_SER"/>
    <property type="match status" value="1"/>
</dbReference>
<organism evidence="6 7">
    <name type="scientific">Actinoallomurus bryophytorum</name>
    <dbReference type="NCBI Taxonomy" id="1490222"/>
    <lineage>
        <taxon>Bacteria</taxon>
        <taxon>Bacillati</taxon>
        <taxon>Actinomycetota</taxon>
        <taxon>Actinomycetes</taxon>
        <taxon>Streptosporangiales</taxon>
        <taxon>Thermomonosporaceae</taxon>
        <taxon>Actinoallomurus</taxon>
    </lineage>
</organism>
<protein>
    <submittedName>
        <fullName evidence="6">Subtilase family protein</fullName>
    </submittedName>
</protein>
<dbReference type="InterPro" id="IPR050819">
    <property type="entry name" value="Tripeptidyl-peptidase_I"/>
</dbReference>
<evidence type="ECO:0000313" key="6">
    <source>
        <dbReference type="EMBL" id="TQL96609.1"/>
    </source>
</evidence>
<reference evidence="6 7" key="1">
    <citation type="submission" date="2019-06" db="EMBL/GenBank/DDBJ databases">
        <title>Sequencing the genomes of 1000 actinobacteria strains.</title>
        <authorList>
            <person name="Klenk H.-P."/>
        </authorList>
    </citation>
    <scope>NUCLEOTIDE SEQUENCE [LARGE SCALE GENOMIC DNA]</scope>
    <source>
        <strain evidence="6 7">DSM 102200</strain>
    </source>
</reference>
<dbReference type="CDD" id="cd04056">
    <property type="entry name" value="Peptidases_S53"/>
    <property type="match status" value="1"/>
</dbReference>
<comment type="caution">
    <text evidence="6">The sequence shown here is derived from an EMBL/GenBank/DDBJ whole genome shotgun (WGS) entry which is preliminary data.</text>
</comment>
<dbReference type="InterPro" id="IPR023828">
    <property type="entry name" value="Peptidase_S8_Ser-AS"/>
</dbReference>
<dbReference type="PANTHER" id="PTHR14218:SF15">
    <property type="entry name" value="TRIPEPTIDYL-PEPTIDASE 1"/>
    <property type="match status" value="1"/>
</dbReference>
<dbReference type="SUPFAM" id="SSF52743">
    <property type="entry name" value="Subtilisin-like"/>
    <property type="match status" value="1"/>
</dbReference>
<dbReference type="PROSITE" id="PS51695">
    <property type="entry name" value="SEDOLISIN"/>
    <property type="match status" value="1"/>
</dbReference>
<accession>A0A543CHN1</accession>
<evidence type="ECO:0000256" key="1">
    <source>
        <dbReference type="ARBA" id="ARBA00022670"/>
    </source>
</evidence>
<feature type="domain" description="Peptidase S53" evidence="5">
    <location>
        <begin position="95"/>
        <end position="481"/>
    </location>
</feature>
<proteinExistence type="predicted"/>
<keyword evidence="3" id="KW-0720">Serine protease</keyword>
<sequence>MSRKRTSLLIAAPLAALTCAAAATAALTSNSNATTAAPAAASSPIRSAADAGVLSLAGARAQQRAGAHVTTKAAGQSIDHPLLPSECIARYGSPCYGPAQLRHLYGADKLGPDAGAGRTVALIEPGVNPVLGHDLEIYSKKTGLPKPKLTVIKVGHPKELDPSDYVQAITAEELELDAEMIHTMAPGARILDIQTEKDVANTFSGFKGAIDTIAALSKHHVDAVSLSYGWFEGNYDEAYPGKGPDVIRSQAAGLATAARHRMTVLSANGDTGATGPDLAGDALYSKQSAAFISTSPLVTAVAGTELHADDRGNRTTPDTVWGEHDGDGFATGGALSEAFTRPNYQDAIRNIVGDHRGNADVSMDGSVASRVWMYTSRYQVLSGQQPGWVRTAGTSAASPLFAGIVADAAQVAGRPLGPINAALYQLGRTPASRTAAGIADVTEGCNTTFAVQGYCARPGTDLPSGIGTVEDASRFVHALATAARP</sequence>
<dbReference type="EMBL" id="VFOZ01000001">
    <property type="protein sequence ID" value="TQL96609.1"/>
    <property type="molecule type" value="Genomic_DNA"/>
</dbReference>
<evidence type="ECO:0000259" key="5">
    <source>
        <dbReference type="PROSITE" id="PS51695"/>
    </source>
</evidence>
<dbReference type="Proteomes" id="UP000316096">
    <property type="component" value="Unassembled WGS sequence"/>
</dbReference>
<feature type="chain" id="PRO_5039436440" evidence="4">
    <location>
        <begin position="26"/>
        <end position="485"/>
    </location>
</feature>
<dbReference type="Gene3D" id="3.40.50.200">
    <property type="entry name" value="Peptidase S8/S53 domain"/>
    <property type="match status" value="1"/>
</dbReference>
<dbReference type="GO" id="GO:0004252">
    <property type="term" value="F:serine-type endopeptidase activity"/>
    <property type="evidence" value="ECO:0007669"/>
    <property type="project" value="InterPro"/>
</dbReference>
<dbReference type="Pfam" id="PF00082">
    <property type="entry name" value="Peptidase_S8"/>
    <property type="match status" value="1"/>
</dbReference>
<dbReference type="OrthoDB" id="3480681at2"/>
<dbReference type="InterPro" id="IPR000209">
    <property type="entry name" value="Peptidase_S8/S53_dom"/>
</dbReference>
<keyword evidence="2" id="KW-0378">Hydrolase</keyword>
<keyword evidence="4" id="KW-0732">Signal</keyword>
<dbReference type="GO" id="GO:0008240">
    <property type="term" value="F:tripeptidyl-peptidase activity"/>
    <property type="evidence" value="ECO:0007669"/>
    <property type="project" value="TreeGrafter"/>
</dbReference>